<evidence type="ECO:0000259" key="2">
    <source>
        <dbReference type="Pfam" id="PF13439"/>
    </source>
</evidence>
<dbReference type="SUPFAM" id="SSF53756">
    <property type="entry name" value="UDP-Glycosyltransferase/glycogen phosphorylase"/>
    <property type="match status" value="1"/>
</dbReference>
<dbReference type="RefSeq" id="WP_150947694.1">
    <property type="nucleotide sequence ID" value="NZ_VCMV01000041.1"/>
</dbReference>
<dbReference type="PANTHER" id="PTHR12526:SF636">
    <property type="entry name" value="BLL3647 PROTEIN"/>
    <property type="match status" value="1"/>
</dbReference>
<organism evidence="3 4">
    <name type="scientific">Microvirga brassicacearum</name>
    <dbReference type="NCBI Taxonomy" id="2580413"/>
    <lineage>
        <taxon>Bacteria</taxon>
        <taxon>Pseudomonadati</taxon>
        <taxon>Pseudomonadota</taxon>
        <taxon>Alphaproteobacteria</taxon>
        <taxon>Hyphomicrobiales</taxon>
        <taxon>Methylobacteriaceae</taxon>
        <taxon>Microvirga</taxon>
    </lineage>
</organism>
<dbReference type="PANTHER" id="PTHR12526">
    <property type="entry name" value="GLYCOSYLTRANSFERASE"/>
    <property type="match status" value="1"/>
</dbReference>
<accession>A0A5N3P632</accession>
<gene>
    <name evidence="3" type="ORF">FEZ63_19720</name>
</gene>
<evidence type="ECO:0000259" key="1">
    <source>
        <dbReference type="Pfam" id="PF00534"/>
    </source>
</evidence>
<dbReference type="Pfam" id="PF13439">
    <property type="entry name" value="Glyco_transf_4"/>
    <property type="match status" value="1"/>
</dbReference>
<evidence type="ECO:0000313" key="4">
    <source>
        <dbReference type="Proteomes" id="UP000325684"/>
    </source>
</evidence>
<name>A0A5N3P632_9HYPH</name>
<dbReference type="EMBL" id="VCMV01000041">
    <property type="protein sequence ID" value="KAB0265179.1"/>
    <property type="molecule type" value="Genomic_DNA"/>
</dbReference>
<feature type="domain" description="Glycosyl transferase family 1" evidence="1">
    <location>
        <begin position="200"/>
        <end position="351"/>
    </location>
</feature>
<sequence>MTAHVLQLIHNLKREGAQTMAVNLVTSLDREVARVTVFSWRGGGPYAINLKNAGIEVTEPVRPGFAARIRSAFHLRRLIRKGDVDLVHTHMSDSAILAAIALLGTGTPFIVTHHSNRLLPKEARPKHLARRWLLRWATGRAALNVGVTATVAARLKEELGLPPNRIGCIANGVAIPDSAAAQAARRERRARWGGPGWPHLVALGRLADVKRQDTIIEALSRLRRQLPGAQLTIAGDGPLRDSLAERASRLDLQAAVDLVGPIDDVGRLLRQADFFVSTSSYEGLPVAVLEAMSWGVPVIVTDVPGHCDVVRDRIDGCLVPFDDPAALADSIARLAADQDAAESLASAARQRASSDFSATAMAQTYALAYLSALDPAGAIIRGEDSSNSLLESTTRL</sequence>
<dbReference type="Proteomes" id="UP000325684">
    <property type="component" value="Unassembled WGS sequence"/>
</dbReference>
<proteinExistence type="predicted"/>
<dbReference type="GO" id="GO:0016757">
    <property type="term" value="F:glycosyltransferase activity"/>
    <property type="evidence" value="ECO:0007669"/>
    <property type="project" value="InterPro"/>
</dbReference>
<dbReference type="Pfam" id="PF00534">
    <property type="entry name" value="Glycos_transf_1"/>
    <property type="match status" value="1"/>
</dbReference>
<dbReference type="InterPro" id="IPR028098">
    <property type="entry name" value="Glyco_trans_4-like_N"/>
</dbReference>
<keyword evidence="3" id="KW-0808">Transferase</keyword>
<reference evidence="3 4" key="1">
    <citation type="journal article" date="2019" name="Microorganisms">
        <title>Genome Insights into the Novel Species Microvirga brassicacearum, a Rapeseed Endophyte with Biotechnological Potential.</title>
        <authorList>
            <person name="Jimenez-Gomez A."/>
            <person name="Saati-Santamaria Z."/>
            <person name="Igual J.M."/>
            <person name="Rivas R."/>
            <person name="Mateos P.F."/>
            <person name="Garcia-Fraile P."/>
        </authorList>
    </citation>
    <scope>NUCLEOTIDE SEQUENCE [LARGE SCALE GENOMIC DNA]</scope>
    <source>
        <strain evidence="3 4">CDVBN77</strain>
    </source>
</reference>
<dbReference type="AlphaFoldDB" id="A0A5N3P632"/>
<dbReference type="Gene3D" id="3.40.50.2000">
    <property type="entry name" value="Glycogen Phosphorylase B"/>
    <property type="match status" value="2"/>
</dbReference>
<protein>
    <submittedName>
        <fullName evidence="3">Glycosyltransferase</fullName>
    </submittedName>
</protein>
<keyword evidence="4" id="KW-1185">Reference proteome</keyword>
<comment type="caution">
    <text evidence="3">The sequence shown here is derived from an EMBL/GenBank/DDBJ whole genome shotgun (WGS) entry which is preliminary data.</text>
</comment>
<evidence type="ECO:0000313" key="3">
    <source>
        <dbReference type="EMBL" id="KAB0265179.1"/>
    </source>
</evidence>
<feature type="domain" description="Glycosyltransferase subfamily 4-like N-terminal" evidence="2">
    <location>
        <begin position="16"/>
        <end position="173"/>
    </location>
</feature>
<dbReference type="OrthoDB" id="9790710at2"/>
<dbReference type="InterPro" id="IPR001296">
    <property type="entry name" value="Glyco_trans_1"/>
</dbReference>